<comment type="caution">
    <text evidence="1">The sequence shown here is derived from an EMBL/GenBank/DDBJ whole genome shotgun (WGS) entry which is preliminary data.</text>
</comment>
<sequence length="311" mass="35747">MKWSTKDRKESKWRETLSLEIKSKVNRLRPKRKPTEIVWAKTLQTNAPRLEACACNQGTSTWCRWATEPSGRVPGLTACVSSWQAQAICVLRCRDSESQYPRLECNLGTTYRLWSVSHDVNSLGADEKSRELKILKPMIWSAPANQKNYYFCMTDVAGFTSTTTHKIQYLNVPSIVKPQKILVVEETATLELMDEDEEGMQVDDVYEENSSEDKEYFPDVVGENKDLEIFDQLELNDFVRDIGLSKERSEHLAAVLNKKNLVATGTSAYFYRDREKEFLKFFNNDSENSLGYCSDVKGLVDELKPNTYKDE</sequence>
<protein>
    <submittedName>
        <fullName evidence="1">Uncharacterized protein</fullName>
    </submittedName>
</protein>
<dbReference type="AlphaFoldDB" id="A0A4C1WU66"/>
<proteinExistence type="predicted"/>
<reference evidence="1 2" key="1">
    <citation type="journal article" date="2019" name="Commun. Biol.">
        <title>The bagworm genome reveals a unique fibroin gene that provides high tensile strength.</title>
        <authorList>
            <person name="Kono N."/>
            <person name="Nakamura H."/>
            <person name="Ohtoshi R."/>
            <person name="Tomita M."/>
            <person name="Numata K."/>
            <person name="Arakawa K."/>
        </authorList>
    </citation>
    <scope>NUCLEOTIDE SEQUENCE [LARGE SCALE GENOMIC DNA]</scope>
</reference>
<organism evidence="1 2">
    <name type="scientific">Eumeta variegata</name>
    <name type="common">Bagworm moth</name>
    <name type="synonym">Eumeta japonica</name>
    <dbReference type="NCBI Taxonomy" id="151549"/>
    <lineage>
        <taxon>Eukaryota</taxon>
        <taxon>Metazoa</taxon>
        <taxon>Ecdysozoa</taxon>
        <taxon>Arthropoda</taxon>
        <taxon>Hexapoda</taxon>
        <taxon>Insecta</taxon>
        <taxon>Pterygota</taxon>
        <taxon>Neoptera</taxon>
        <taxon>Endopterygota</taxon>
        <taxon>Lepidoptera</taxon>
        <taxon>Glossata</taxon>
        <taxon>Ditrysia</taxon>
        <taxon>Tineoidea</taxon>
        <taxon>Psychidae</taxon>
        <taxon>Oiketicinae</taxon>
        <taxon>Eumeta</taxon>
    </lineage>
</organism>
<dbReference type="OrthoDB" id="7490920at2759"/>
<accession>A0A4C1WU66</accession>
<name>A0A4C1WU66_EUMVA</name>
<evidence type="ECO:0000313" key="2">
    <source>
        <dbReference type="Proteomes" id="UP000299102"/>
    </source>
</evidence>
<dbReference type="EMBL" id="BGZK01000629">
    <property type="protein sequence ID" value="GBP53584.1"/>
    <property type="molecule type" value="Genomic_DNA"/>
</dbReference>
<dbReference type="Proteomes" id="UP000299102">
    <property type="component" value="Unassembled WGS sequence"/>
</dbReference>
<evidence type="ECO:0000313" key="1">
    <source>
        <dbReference type="EMBL" id="GBP53584.1"/>
    </source>
</evidence>
<gene>
    <name evidence="1" type="ORF">EVAR_79798_1</name>
</gene>
<keyword evidence="2" id="KW-1185">Reference proteome</keyword>